<sequence>MQWIPRLELVETVAHIDPANIPLKPRPPYQLVCDPGDQELRPAVSVRAVTSSPSDHSARIFSSRIKPAAARC</sequence>
<dbReference type="AlphaFoldDB" id="X8BLS2"/>
<dbReference type="EMBL" id="JAOB01000040">
    <property type="protein sequence ID" value="EUA44015.1"/>
    <property type="molecule type" value="Genomic_DNA"/>
</dbReference>
<organism evidence="1">
    <name type="scientific">Mycobacterium xenopi 4042</name>
    <dbReference type="NCBI Taxonomy" id="1299334"/>
    <lineage>
        <taxon>Bacteria</taxon>
        <taxon>Bacillati</taxon>
        <taxon>Actinomycetota</taxon>
        <taxon>Actinomycetes</taxon>
        <taxon>Mycobacteriales</taxon>
        <taxon>Mycobacteriaceae</taxon>
        <taxon>Mycobacterium</taxon>
    </lineage>
</organism>
<comment type="caution">
    <text evidence="1">The sequence shown here is derived from an EMBL/GenBank/DDBJ whole genome shotgun (WGS) entry which is preliminary data.</text>
</comment>
<evidence type="ECO:0000313" key="1">
    <source>
        <dbReference type="EMBL" id="EUA44015.1"/>
    </source>
</evidence>
<reference evidence="1" key="1">
    <citation type="submission" date="2014-01" db="EMBL/GenBank/DDBJ databases">
        <authorList>
            <person name="Brown-Elliot B."/>
            <person name="Wallace R."/>
            <person name="Lenaerts A."/>
            <person name="Ordway D."/>
            <person name="DeGroote M.A."/>
            <person name="Parker T."/>
            <person name="Sizemore C."/>
            <person name="Tallon L.J."/>
            <person name="Sadzewicz L.K."/>
            <person name="Sengamalay N."/>
            <person name="Fraser C.M."/>
            <person name="Hine E."/>
            <person name="Shefchek K.A."/>
            <person name="Das S.P."/>
            <person name="Tettelin H."/>
        </authorList>
    </citation>
    <scope>NUCLEOTIDE SEQUENCE [LARGE SCALE GENOMIC DNA]</scope>
    <source>
        <strain evidence="1">4042</strain>
    </source>
</reference>
<name>X8BLS2_MYCXE</name>
<accession>X8BLS2</accession>
<proteinExistence type="predicted"/>
<gene>
    <name evidence="1" type="ORF">I553_8349</name>
</gene>
<dbReference type="PATRIC" id="fig|1299334.3.peg.3992"/>
<protein>
    <submittedName>
        <fullName evidence="1">Uncharacterized protein</fullName>
    </submittedName>
</protein>